<dbReference type="RefSeq" id="WP_153758912.1">
    <property type="nucleotide sequence ID" value="NZ_CP045851.1"/>
</dbReference>
<dbReference type="KEGG" id="atq:GH723_06595"/>
<feature type="compositionally biased region" description="Acidic residues" evidence="7">
    <location>
        <begin position="129"/>
        <end position="143"/>
    </location>
</feature>
<gene>
    <name evidence="9" type="ORF">GH723_06595</name>
</gene>
<dbReference type="PROSITE" id="PS51257">
    <property type="entry name" value="PROKAR_LIPOPROTEIN"/>
    <property type="match status" value="1"/>
</dbReference>
<feature type="compositionally biased region" description="Basic and acidic residues" evidence="7">
    <location>
        <begin position="144"/>
        <end position="158"/>
    </location>
</feature>
<dbReference type="Proteomes" id="UP000334019">
    <property type="component" value="Chromosome"/>
</dbReference>
<evidence type="ECO:0000256" key="4">
    <source>
        <dbReference type="ARBA" id="ARBA00022729"/>
    </source>
</evidence>
<name>A0A5Q2RGP5_9ACTN</name>
<evidence type="ECO:0000313" key="9">
    <source>
        <dbReference type="EMBL" id="QGG94804.1"/>
    </source>
</evidence>
<proteinExistence type="inferred from homology"/>
<dbReference type="GO" id="GO:0030001">
    <property type="term" value="P:metal ion transport"/>
    <property type="evidence" value="ECO:0007669"/>
    <property type="project" value="InterPro"/>
</dbReference>
<evidence type="ECO:0000256" key="3">
    <source>
        <dbReference type="ARBA" id="ARBA00022723"/>
    </source>
</evidence>
<evidence type="ECO:0000313" key="10">
    <source>
        <dbReference type="Proteomes" id="UP000334019"/>
    </source>
</evidence>
<keyword evidence="2 5" id="KW-0813">Transport</keyword>
<feature type="coiled-coil region" evidence="6">
    <location>
        <begin position="185"/>
        <end position="212"/>
    </location>
</feature>
<dbReference type="Pfam" id="PF01297">
    <property type="entry name" value="ZnuA"/>
    <property type="match status" value="1"/>
</dbReference>
<feature type="chain" id="PRO_5039231812" evidence="8">
    <location>
        <begin position="21"/>
        <end position="330"/>
    </location>
</feature>
<dbReference type="PANTHER" id="PTHR42953">
    <property type="entry name" value="HIGH-AFFINITY ZINC UPTAKE SYSTEM PROTEIN ZNUA-RELATED"/>
    <property type="match status" value="1"/>
</dbReference>
<evidence type="ECO:0000256" key="1">
    <source>
        <dbReference type="ARBA" id="ARBA00004196"/>
    </source>
</evidence>
<feature type="region of interest" description="Disordered" evidence="7">
    <location>
        <begin position="118"/>
        <end position="158"/>
    </location>
</feature>
<reference evidence="9 10" key="1">
    <citation type="submission" date="2019-11" db="EMBL/GenBank/DDBJ databases">
        <authorList>
            <person name="He Y."/>
        </authorList>
    </citation>
    <scope>NUCLEOTIDE SEQUENCE [LARGE SCALE GENOMIC DNA]</scope>
    <source>
        <strain evidence="9 10">SCSIO 58843</strain>
    </source>
</reference>
<dbReference type="InterPro" id="IPR006128">
    <property type="entry name" value="Lipoprotein_PsaA-like"/>
</dbReference>
<keyword evidence="10" id="KW-1185">Reference proteome</keyword>
<dbReference type="InterPro" id="IPR050492">
    <property type="entry name" value="Bact_metal-bind_prot9"/>
</dbReference>
<dbReference type="EMBL" id="CP045851">
    <property type="protein sequence ID" value="QGG94804.1"/>
    <property type="molecule type" value="Genomic_DNA"/>
</dbReference>
<dbReference type="PRINTS" id="PR00690">
    <property type="entry name" value="ADHESNFAMILY"/>
</dbReference>
<dbReference type="InterPro" id="IPR006129">
    <property type="entry name" value="AdhesinB"/>
</dbReference>
<evidence type="ECO:0000256" key="5">
    <source>
        <dbReference type="RuleBase" id="RU003512"/>
    </source>
</evidence>
<dbReference type="Gene3D" id="3.40.50.1980">
    <property type="entry name" value="Nitrogenase molybdenum iron protein domain"/>
    <property type="match status" value="2"/>
</dbReference>
<dbReference type="PANTHER" id="PTHR42953:SF1">
    <property type="entry name" value="METAL-BINDING PROTEIN HI_0362-RELATED"/>
    <property type="match status" value="1"/>
</dbReference>
<comment type="similarity">
    <text evidence="5">Belongs to the bacterial solute-binding protein 9 family.</text>
</comment>
<sequence>MRLLRTVLAAVLLVAGVAACGDDDAGGDGARVVATTSILGDVVRSIVGDDVEVEVLIPPGTDPHDAAPSARQAADLRSASLVVANGLGLEAGLADALDAAADDGVRVIEIGELVEPLPFGDAHEHDDEGEHDEGEHDDDEGDHDEGQDHAHGDEDPHLWHDPVRMAQAVPGLTDALVDALPDMDADAIRARSDDLVAELEALDAEIREILAAVPAERRYLLTNHETFGYLAERYDFEVIGAALPGGDTLSRPSAQEIATLVEEIEAHDLPAIFAENVSGDQLIRTIAEEAGREVEVVALHTDALGEPGSGADTYLGMLRTNAELIASALG</sequence>
<dbReference type="GO" id="GO:0007155">
    <property type="term" value="P:cell adhesion"/>
    <property type="evidence" value="ECO:0007669"/>
    <property type="project" value="InterPro"/>
</dbReference>
<comment type="subcellular location">
    <subcellularLocation>
        <location evidence="1">Cell envelope</location>
    </subcellularLocation>
</comment>
<evidence type="ECO:0000256" key="6">
    <source>
        <dbReference type="SAM" id="Coils"/>
    </source>
</evidence>
<evidence type="ECO:0000256" key="8">
    <source>
        <dbReference type="SAM" id="SignalP"/>
    </source>
</evidence>
<dbReference type="AlphaFoldDB" id="A0A5Q2RGP5"/>
<evidence type="ECO:0000256" key="7">
    <source>
        <dbReference type="SAM" id="MobiDB-lite"/>
    </source>
</evidence>
<dbReference type="GO" id="GO:0046872">
    <property type="term" value="F:metal ion binding"/>
    <property type="evidence" value="ECO:0007669"/>
    <property type="project" value="UniProtKB-KW"/>
</dbReference>
<keyword evidence="3" id="KW-0479">Metal-binding</keyword>
<keyword evidence="4 8" id="KW-0732">Signal</keyword>
<dbReference type="InterPro" id="IPR006127">
    <property type="entry name" value="ZnuA-like"/>
</dbReference>
<protein>
    <submittedName>
        <fullName evidence="9">Zinc ABC transporter substrate-binding protein</fullName>
    </submittedName>
</protein>
<evidence type="ECO:0000256" key="2">
    <source>
        <dbReference type="ARBA" id="ARBA00022448"/>
    </source>
</evidence>
<accession>A0A5Q2RGP5</accession>
<feature type="signal peptide" evidence="8">
    <location>
        <begin position="1"/>
        <end position="20"/>
    </location>
</feature>
<dbReference type="PRINTS" id="PR00691">
    <property type="entry name" value="ADHESINB"/>
</dbReference>
<dbReference type="SUPFAM" id="SSF53807">
    <property type="entry name" value="Helical backbone' metal receptor"/>
    <property type="match status" value="1"/>
</dbReference>
<dbReference type="GO" id="GO:0030313">
    <property type="term" value="C:cell envelope"/>
    <property type="evidence" value="ECO:0007669"/>
    <property type="project" value="UniProtKB-SubCell"/>
</dbReference>
<organism evidence="9 10">
    <name type="scientific">Actinomarinicola tropica</name>
    <dbReference type="NCBI Taxonomy" id="2789776"/>
    <lineage>
        <taxon>Bacteria</taxon>
        <taxon>Bacillati</taxon>
        <taxon>Actinomycetota</taxon>
        <taxon>Acidimicrobiia</taxon>
        <taxon>Acidimicrobiales</taxon>
        <taxon>Iamiaceae</taxon>
        <taxon>Actinomarinicola</taxon>
    </lineage>
</organism>
<keyword evidence="6" id="KW-0175">Coiled coil</keyword>